<gene>
    <name evidence="2" type="ORF">ACFOW8_19960</name>
</gene>
<comment type="caution">
    <text evidence="2">The sequence shown here is derived from an EMBL/GenBank/DDBJ whole genome shotgun (WGS) entry which is preliminary data.</text>
</comment>
<dbReference type="EMBL" id="JBHSBA010000012">
    <property type="protein sequence ID" value="MFC4127211.1"/>
    <property type="molecule type" value="Genomic_DNA"/>
</dbReference>
<proteinExistence type="predicted"/>
<feature type="chain" id="PRO_5045927846" description="Small secreted domain" evidence="1">
    <location>
        <begin position="30"/>
        <end position="86"/>
    </location>
</feature>
<keyword evidence="3" id="KW-1185">Reference proteome</keyword>
<dbReference type="Proteomes" id="UP001595767">
    <property type="component" value="Unassembled WGS sequence"/>
</dbReference>
<sequence>MKRVLATAAVVAATVVAPAQFVIAGAASAAPVSGLLTGSSGTLADVANPAIDLGSVEIPLDGSCSPSPCPNILSYLLSGSSEDSSE</sequence>
<accession>A0ABV8L8P8</accession>
<keyword evidence="1" id="KW-0732">Signal</keyword>
<feature type="signal peptide" evidence="1">
    <location>
        <begin position="1"/>
        <end position="29"/>
    </location>
</feature>
<evidence type="ECO:0000256" key="1">
    <source>
        <dbReference type="SAM" id="SignalP"/>
    </source>
</evidence>
<evidence type="ECO:0008006" key="4">
    <source>
        <dbReference type="Google" id="ProtNLM"/>
    </source>
</evidence>
<name>A0ABV8L8P8_9NOCA</name>
<evidence type="ECO:0000313" key="2">
    <source>
        <dbReference type="EMBL" id="MFC4127211.1"/>
    </source>
</evidence>
<organism evidence="2 3">
    <name type="scientific">Nocardia rhizosphaerae</name>
    <dbReference type="NCBI Taxonomy" id="1691571"/>
    <lineage>
        <taxon>Bacteria</taxon>
        <taxon>Bacillati</taxon>
        <taxon>Actinomycetota</taxon>
        <taxon>Actinomycetes</taxon>
        <taxon>Mycobacteriales</taxon>
        <taxon>Nocardiaceae</taxon>
        <taxon>Nocardia</taxon>
    </lineage>
</organism>
<protein>
    <recommendedName>
        <fullName evidence="4">Small secreted domain</fullName>
    </recommendedName>
</protein>
<evidence type="ECO:0000313" key="3">
    <source>
        <dbReference type="Proteomes" id="UP001595767"/>
    </source>
</evidence>
<dbReference type="RefSeq" id="WP_378552460.1">
    <property type="nucleotide sequence ID" value="NZ_JBHSBA010000012.1"/>
</dbReference>
<reference evidence="3" key="1">
    <citation type="journal article" date="2019" name="Int. J. Syst. Evol. Microbiol.">
        <title>The Global Catalogue of Microorganisms (GCM) 10K type strain sequencing project: providing services to taxonomists for standard genome sequencing and annotation.</title>
        <authorList>
            <consortium name="The Broad Institute Genomics Platform"/>
            <consortium name="The Broad Institute Genome Sequencing Center for Infectious Disease"/>
            <person name="Wu L."/>
            <person name="Ma J."/>
        </authorList>
    </citation>
    <scope>NUCLEOTIDE SEQUENCE [LARGE SCALE GENOMIC DNA]</scope>
    <source>
        <strain evidence="3">CGMCC 4.7204</strain>
    </source>
</reference>